<reference evidence="5" key="1">
    <citation type="submission" date="2023-04" db="EMBL/GenBank/DDBJ databases">
        <title>Black Yeasts Isolated from many extreme environments.</title>
        <authorList>
            <person name="Coleine C."/>
            <person name="Stajich J.E."/>
            <person name="Selbmann L."/>
        </authorList>
    </citation>
    <scope>NUCLEOTIDE SEQUENCE</scope>
    <source>
        <strain evidence="5">CCFEE 5312</strain>
    </source>
</reference>
<dbReference type="InterPro" id="IPR044748">
    <property type="entry name" value="Trm3/TARBP1_C"/>
</dbReference>
<feature type="region of interest" description="Disordered" evidence="3">
    <location>
        <begin position="1097"/>
        <end position="1119"/>
    </location>
</feature>
<evidence type="ECO:0000256" key="3">
    <source>
        <dbReference type="SAM" id="MobiDB-lite"/>
    </source>
</evidence>
<dbReference type="CDD" id="cd18091">
    <property type="entry name" value="SpoU-like_TRM3-like"/>
    <property type="match status" value="1"/>
</dbReference>
<dbReference type="PANTHER" id="PTHR12029:SF11">
    <property type="entry name" value="METHYLTRANSFERASE TARBP1-RELATED"/>
    <property type="match status" value="1"/>
</dbReference>
<sequence length="1143" mass="126691">MSTLLASVPKAERTKAVRDLLRSVEHDDPAAGLRFVASIIDQDGSDSLKDELSSLIDQGQVHAAVGLSVHDQQLRGKLLSSTVHEVVNAQTDAANLFSIGVILSWLRYAKLTSSCSPWTPTHACLLLECLELSHSENSDETSAYNPDENSDVHKSARDVVLELLAARKNNVSDGPAPLQHDTIWSHIQALAVSASPLRASTAYAIWLRWRLVALDERPQGITTDDYWELLRQGLRHGDAERRKLCLNILKLTITADTAVGSSELCKQYARFAVVFETIVLGRYMNQVVECEGDLDFFTTSKKLPPSWLYTLLGAALESTMQDTNRKFIGNWVMRARLPPSLELLEFFQDDFLPWAIQGQHFVATLKFVDGQAVCRHGQHLAAFVARLRELYPNPKSITDSVFQAILRKQNNMFAYCTVYILEGLGNSLDEEQKESLMGLRALPEVARDYVALKIGKPEVDSFSASSMSVRRTREQEVLAKISALPPTAEALEDIWSDVEYLEFPKKILFALPSAMLNDRTLEAALQNDELADSIARKIEVLQQVAVTKTFLFPPLVAAIRKATATLPESGRVVGLEQFIISVAEQPPASTVDLMLEEVIIPLTPYTFEQYYGERVSYGFAAYFDLVSRLQGQQASVKTIVECILQQWRSQKIPPPSVSTWKNVLQMQVLLLCLEQYELTSTDESTSILEHLFFLLAIEPLPHLRYVLEAIAVRMLIRHNLGDILIERLQTKYHHSNAKHLASLMKMGVILACAPSSDEDFAAQLATAFVPLAASSKVVVRHEAQWQIPVLMDHARAQGWKTITENTALAALDDFIRSMERFHDPPFERQIGKFDPATDYTMTNLAEGRWFELDNVASPLTTHAEFAKLYEQHPLPDAPASCIPLGLPIDRPPPVTFPIRPKPPAEPHPPDSALTALQTKGTGSLARLLSSTTSTTVRANPHLLIVASLVDNPHNLGGLSRVSEIFGAGRLTLQSTNVLSNKDFLSVSVSSHLHIPILGLPVSDLAGWLRARKRDGYTVVGIEQTDRSVVLGSEACALPERCVLVVGNEREGVPGDLLVECDVLVEIEQKGVTRSLNVQTAVGVVGFEYCRQRQRQQGKGKGVAGAHVRDGNQEPPWDPTAAARGVQERLAQLEFEMDDWGLEE</sequence>
<keyword evidence="6" id="KW-1185">Reference proteome</keyword>
<protein>
    <recommendedName>
        <fullName evidence="4">tRNA/rRNA methyltransferase SpoU type domain-containing protein</fullName>
    </recommendedName>
</protein>
<dbReference type="EMBL" id="JAWDJX010000045">
    <property type="protein sequence ID" value="KAK3048783.1"/>
    <property type="molecule type" value="Genomic_DNA"/>
</dbReference>
<comment type="caution">
    <text evidence="5">The sequence shown here is derived from an EMBL/GenBank/DDBJ whole genome shotgun (WGS) entry which is preliminary data.</text>
</comment>
<keyword evidence="1" id="KW-0489">Methyltransferase</keyword>
<dbReference type="AlphaFoldDB" id="A0AAJ0D8G6"/>
<evidence type="ECO:0000313" key="6">
    <source>
        <dbReference type="Proteomes" id="UP001271007"/>
    </source>
</evidence>
<dbReference type="GO" id="GO:0003723">
    <property type="term" value="F:RNA binding"/>
    <property type="evidence" value="ECO:0007669"/>
    <property type="project" value="InterPro"/>
</dbReference>
<gene>
    <name evidence="5" type="ORF">LTR09_009895</name>
</gene>
<evidence type="ECO:0000259" key="4">
    <source>
        <dbReference type="Pfam" id="PF00588"/>
    </source>
</evidence>
<dbReference type="SUPFAM" id="SSF75217">
    <property type="entry name" value="alpha/beta knot"/>
    <property type="match status" value="1"/>
</dbReference>
<keyword evidence="2" id="KW-0808">Transferase</keyword>
<name>A0AAJ0D8G6_9PEZI</name>
<feature type="domain" description="tRNA/rRNA methyltransferase SpoU type" evidence="4">
    <location>
        <begin position="942"/>
        <end position="1084"/>
    </location>
</feature>
<evidence type="ECO:0000313" key="5">
    <source>
        <dbReference type="EMBL" id="KAK3048783.1"/>
    </source>
</evidence>
<dbReference type="PANTHER" id="PTHR12029">
    <property type="entry name" value="RNA METHYLTRANSFERASE"/>
    <property type="match status" value="1"/>
</dbReference>
<dbReference type="Pfam" id="PF00588">
    <property type="entry name" value="SpoU_methylase"/>
    <property type="match status" value="1"/>
</dbReference>
<dbReference type="Proteomes" id="UP001271007">
    <property type="component" value="Unassembled WGS sequence"/>
</dbReference>
<evidence type="ECO:0000256" key="1">
    <source>
        <dbReference type="ARBA" id="ARBA00022603"/>
    </source>
</evidence>
<dbReference type="InterPro" id="IPR045330">
    <property type="entry name" value="TRM3/TARBP1"/>
</dbReference>
<evidence type="ECO:0000256" key="2">
    <source>
        <dbReference type="ARBA" id="ARBA00022679"/>
    </source>
</evidence>
<dbReference type="GO" id="GO:0030488">
    <property type="term" value="P:tRNA methylation"/>
    <property type="evidence" value="ECO:0007669"/>
    <property type="project" value="InterPro"/>
</dbReference>
<dbReference type="InterPro" id="IPR029028">
    <property type="entry name" value="Alpha/beta_knot_MTases"/>
</dbReference>
<dbReference type="InterPro" id="IPR001537">
    <property type="entry name" value="SpoU_MeTrfase"/>
</dbReference>
<dbReference type="InterPro" id="IPR029026">
    <property type="entry name" value="tRNA_m1G_MTases_N"/>
</dbReference>
<dbReference type="Gene3D" id="3.40.1280.10">
    <property type="match status" value="1"/>
</dbReference>
<accession>A0AAJ0D8G6</accession>
<dbReference type="GO" id="GO:0016423">
    <property type="term" value="F:tRNA (guanine) methyltransferase activity"/>
    <property type="evidence" value="ECO:0007669"/>
    <property type="project" value="InterPro"/>
</dbReference>
<proteinExistence type="predicted"/>
<organism evidence="5 6">
    <name type="scientific">Extremus antarcticus</name>
    <dbReference type="NCBI Taxonomy" id="702011"/>
    <lineage>
        <taxon>Eukaryota</taxon>
        <taxon>Fungi</taxon>
        <taxon>Dikarya</taxon>
        <taxon>Ascomycota</taxon>
        <taxon>Pezizomycotina</taxon>
        <taxon>Dothideomycetes</taxon>
        <taxon>Dothideomycetidae</taxon>
        <taxon>Mycosphaerellales</taxon>
        <taxon>Extremaceae</taxon>
        <taxon>Extremus</taxon>
    </lineage>
</organism>